<feature type="compositionally biased region" description="Low complexity" evidence="2">
    <location>
        <begin position="743"/>
        <end position="752"/>
    </location>
</feature>
<dbReference type="EMBL" id="BFAD01000002">
    <property type="protein sequence ID" value="GBE79221.1"/>
    <property type="molecule type" value="Genomic_DNA"/>
</dbReference>
<feature type="compositionally biased region" description="Polar residues" evidence="2">
    <location>
        <begin position="935"/>
        <end position="955"/>
    </location>
</feature>
<dbReference type="InParanoid" id="A0A401GAN9"/>
<dbReference type="RefSeq" id="XP_027610134.1">
    <property type="nucleotide sequence ID" value="XM_027754333.1"/>
</dbReference>
<comment type="caution">
    <text evidence="3">The sequence shown here is derived from an EMBL/GenBank/DDBJ whole genome shotgun (WGS) entry which is preliminary data.</text>
</comment>
<accession>A0A401GAN9</accession>
<sequence length="1217" mass="131051">MDQSSPAVDISRDSFIADKMRMNTFRLGKSLPSSNTAPNAPKPAHARSHSRNSSVSVPLSISTVHNSMTSVTTVDSPPTSPSRTSLGASKRSSHHRRRSSVSTRRESADLMGVSLPSVPTSVSDDNINLGDKDSVRRRALWALEGKTEVGNFSKVEIPEFDTAELGKRTFELPTKPSYPPGIGAGYGGGLSSLLGNKRDSFGKFMASSSSKEQLHTLMEEEEEEEESIEEDPPLLAGHTQDPEQIVSSPVEVTITRPSPAPVRHRPASLNLRPLSLASGTIVQAAYGDLPTPALTPTHHPGLKSLTLAASPSLSSNSATTMGSNKRQSLVMPRSFTPPSILFGGRPSLNVSTEGAAPIPAPPTRRSSISYISSTPPLSAIGLPTPEMTPVSATMERRPSSASADIGYTSHSGRPLSASEQHFLFQAHATLVRRITDLERALSARPVAPRSRPLSCASDVSAVSGQSEVSDEMLLLIADLKAERDELKKDVDGWRMRVHDIERQMSVFAKRVEVERRDAWVARERVGLLEVEKSSLEKTLSENAAAVEKGLRHYERAKEDAQNAKEECEKLRSEVERLRETEENCARLQAALNQERLKMGELERELEGAGLLATPRPFDMPVQPMPTVMSRTMMIAKNRGLGFRSIDSESSFTDVDSIDSPGFSTMALKVVEEVDEDDSREDTLSNGSDVGELSRYEDEEEDDLFAFPTSFSTSSFGSVGDYGRPNSHSRTDVTEASVPALTASRSNSSSPTSIPSPIPIEPIHSRRVSLSKTWTFPAGSNDVSTFGREPEEVDHFFGCLEDVDNSPPLGSRLRSVESGKNLFSQALIHDDDDLPPFVLPADVGVEVLSPEIDEPKHVLDVVIEEEEEAEDQAEDKEPIDQDDEFVGEVDEGGIKFTFNIPVAFETPDTSAHDNVLSPAAKNSTSVSDPFVDHASDSSFTSQTRAQRSVTSPSSIPRLSAAKVITSSILVPSFSTPVKSSVPRESPGAFVTPPAKRGGTPPTFIPQPRCQAGSPFKTPSSNKAPSFIPQPRRATPPSSSKSSSIAVMSPTTNELNASSRFRNAVTSHPPVATAGMNSPAPSAGPSVAEVSEPSPSSPSLMSPTLAARFQTLTNYLPMPSLPWSPRSSKATAVAAALCLIPESASSSSTASGDTSHNRVSSSFVNSSVTPTVTQATGRGYVPKERQLEKLRARLEEERRLKNRGILAIPRDSLDGVLHV</sequence>
<feature type="region of interest" description="Disordered" evidence="2">
    <location>
        <begin position="906"/>
        <end position="956"/>
    </location>
</feature>
<evidence type="ECO:0000313" key="3">
    <source>
        <dbReference type="EMBL" id="GBE79221.1"/>
    </source>
</evidence>
<evidence type="ECO:0000256" key="2">
    <source>
        <dbReference type="SAM" id="MobiDB-lite"/>
    </source>
</evidence>
<evidence type="ECO:0000313" key="4">
    <source>
        <dbReference type="Proteomes" id="UP000287166"/>
    </source>
</evidence>
<keyword evidence="1" id="KW-0175">Coiled coil</keyword>
<name>A0A401GAN9_9APHY</name>
<gene>
    <name evidence="3" type="ORF">SCP_0204180</name>
</gene>
<feature type="region of interest" description="Disordered" evidence="2">
    <location>
        <begin position="207"/>
        <end position="228"/>
    </location>
</feature>
<feature type="compositionally biased region" description="Polar residues" evidence="2">
    <location>
        <begin position="1043"/>
        <end position="1064"/>
    </location>
</feature>
<dbReference type="OrthoDB" id="2528184at2759"/>
<feature type="region of interest" description="Disordered" evidence="2">
    <location>
        <begin position="672"/>
        <end position="698"/>
    </location>
</feature>
<keyword evidence="4" id="KW-1185">Reference proteome</keyword>
<dbReference type="GeneID" id="38776138"/>
<feature type="compositionally biased region" description="Acidic residues" evidence="2">
    <location>
        <begin position="219"/>
        <end position="228"/>
    </location>
</feature>
<feature type="compositionally biased region" description="Low complexity" evidence="2">
    <location>
        <begin position="69"/>
        <end position="85"/>
    </location>
</feature>
<dbReference type="AlphaFoldDB" id="A0A401GAN9"/>
<feature type="region of interest" description="Disordered" evidence="2">
    <location>
        <begin position="972"/>
        <end position="1100"/>
    </location>
</feature>
<feature type="region of interest" description="Disordered" evidence="2">
    <location>
        <begin position="69"/>
        <end position="108"/>
    </location>
</feature>
<feature type="compositionally biased region" description="Low complexity" evidence="2">
    <location>
        <begin position="1083"/>
        <end position="1100"/>
    </location>
</feature>
<evidence type="ECO:0000256" key="1">
    <source>
        <dbReference type="SAM" id="Coils"/>
    </source>
</evidence>
<dbReference type="Proteomes" id="UP000287166">
    <property type="component" value="Unassembled WGS sequence"/>
</dbReference>
<feature type="coiled-coil region" evidence="1">
    <location>
        <begin position="543"/>
        <end position="604"/>
    </location>
</feature>
<feature type="region of interest" description="Disordered" evidence="2">
    <location>
        <begin position="1142"/>
        <end position="1164"/>
    </location>
</feature>
<feature type="coiled-coil region" evidence="1">
    <location>
        <begin position="469"/>
        <end position="503"/>
    </location>
</feature>
<organism evidence="3 4">
    <name type="scientific">Sparassis crispa</name>
    <dbReference type="NCBI Taxonomy" id="139825"/>
    <lineage>
        <taxon>Eukaryota</taxon>
        <taxon>Fungi</taxon>
        <taxon>Dikarya</taxon>
        <taxon>Basidiomycota</taxon>
        <taxon>Agaricomycotina</taxon>
        <taxon>Agaricomycetes</taxon>
        <taxon>Polyporales</taxon>
        <taxon>Sparassidaceae</taxon>
        <taxon>Sparassis</taxon>
    </lineage>
</organism>
<feature type="region of interest" description="Disordered" evidence="2">
    <location>
        <begin position="721"/>
        <end position="759"/>
    </location>
</feature>
<protein>
    <submittedName>
        <fullName evidence="3">Uncharacterized protein</fullName>
    </submittedName>
</protein>
<dbReference type="STRING" id="139825.A0A401GAN9"/>
<proteinExistence type="predicted"/>
<feature type="region of interest" description="Disordered" evidence="2">
    <location>
        <begin position="26"/>
        <end position="56"/>
    </location>
</feature>
<reference evidence="3 4" key="1">
    <citation type="journal article" date="2018" name="Sci. Rep.">
        <title>Genome sequence of the cauliflower mushroom Sparassis crispa (Hanabiratake) and its association with beneficial usage.</title>
        <authorList>
            <person name="Kiyama R."/>
            <person name="Furutani Y."/>
            <person name="Kawaguchi K."/>
            <person name="Nakanishi T."/>
        </authorList>
    </citation>
    <scope>NUCLEOTIDE SEQUENCE [LARGE SCALE GENOMIC DNA]</scope>
</reference>